<dbReference type="EMBL" id="JADCNL010000606">
    <property type="protein sequence ID" value="KAG0446157.1"/>
    <property type="molecule type" value="Genomic_DNA"/>
</dbReference>
<keyword evidence="3" id="KW-1185">Reference proteome</keyword>
<protein>
    <submittedName>
        <fullName evidence="2">Uncharacterized protein</fullName>
    </submittedName>
</protein>
<evidence type="ECO:0000313" key="3">
    <source>
        <dbReference type="Proteomes" id="UP000636800"/>
    </source>
</evidence>
<name>A0A835P8X6_VANPL</name>
<comment type="caution">
    <text evidence="2">The sequence shown here is derived from an EMBL/GenBank/DDBJ whole genome shotgun (WGS) entry which is preliminary data.</text>
</comment>
<organism evidence="2 3">
    <name type="scientific">Vanilla planifolia</name>
    <name type="common">Vanilla</name>
    <dbReference type="NCBI Taxonomy" id="51239"/>
    <lineage>
        <taxon>Eukaryota</taxon>
        <taxon>Viridiplantae</taxon>
        <taxon>Streptophyta</taxon>
        <taxon>Embryophyta</taxon>
        <taxon>Tracheophyta</taxon>
        <taxon>Spermatophyta</taxon>
        <taxon>Magnoliopsida</taxon>
        <taxon>Liliopsida</taxon>
        <taxon>Asparagales</taxon>
        <taxon>Orchidaceae</taxon>
        <taxon>Vanilloideae</taxon>
        <taxon>Vanilleae</taxon>
        <taxon>Vanilla</taxon>
    </lineage>
</organism>
<accession>A0A835P8X6</accession>
<dbReference type="EMBL" id="JADCNM010000607">
    <property type="protein sequence ID" value="KAG0446153.1"/>
    <property type="molecule type" value="Genomic_DNA"/>
</dbReference>
<proteinExistence type="predicted"/>
<reference evidence="3 4" key="1">
    <citation type="journal article" date="2020" name="Nat. Food">
        <title>A phased Vanilla planifolia genome enables genetic improvement of flavour and production.</title>
        <authorList>
            <person name="Hasing T."/>
            <person name="Tang H."/>
            <person name="Brym M."/>
            <person name="Khazi F."/>
            <person name="Huang T."/>
            <person name="Chambers A.H."/>
        </authorList>
    </citation>
    <scope>NUCLEOTIDE SEQUENCE [LARGE SCALE GENOMIC DNA]</scope>
    <source>
        <tissue evidence="2">Leaf</tissue>
    </source>
</reference>
<evidence type="ECO:0000313" key="2">
    <source>
        <dbReference type="EMBL" id="KAG0446157.1"/>
    </source>
</evidence>
<sequence>APVQHDGGRGAQQCSCSKIDTGIVASRQPAKPSRQTIAAMPSNQIQRIRLQRFYRFYEEYSTAERNMVRRLIISMDCTQEA</sequence>
<dbReference type="Proteomes" id="UP000639772">
    <property type="component" value="Unassembled WGS sequence"/>
</dbReference>
<dbReference type="Proteomes" id="UP000636800">
    <property type="component" value="Unassembled WGS sequence"/>
</dbReference>
<dbReference type="AlphaFoldDB" id="A0A835P8X6"/>
<evidence type="ECO:0000313" key="4">
    <source>
        <dbReference type="Proteomes" id="UP000639772"/>
    </source>
</evidence>
<gene>
    <name evidence="2" type="ORF">HPP92_028968</name>
    <name evidence="1" type="ORF">HPP92_028979</name>
</gene>
<feature type="non-terminal residue" evidence="2">
    <location>
        <position position="1"/>
    </location>
</feature>
<evidence type="ECO:0000313" key="1">
    <source>
        <dbReference type="EMBL" id="KAG0446153.1"/>
    </source>
</evidence>